<protein>
    <recommendedName>
        <fullName evidence="3">G domain-containing protein</fullName>
    </recommendedName>
</protein>
<feature type="non-terminal residue" evidence="4">
    <location>
        <position position="1"/>
    </location>
</feature>
<organism evidence="4 5">
    <name type="scientific">Tuber aestivum</name>
    <name type="common">summer truffle</name>
    <dbReference type="NCBI Taxonomy" id="59557"/>
    <lineage>
        <taxon>Eukaryota</taxon>
        <taxon>Fungi</taxon>
        <taxon>Dikarya</taxon>
        <taxon>Ascomycota</taxon>
        <taxon>Pezizomycotina</taxon>
        <taxon>Pezizomycetes</taxon>
        <taxon>Pezizales</taxon>
        <taxon>Tuberaceae</taxon>
        <taxon>Tuber</taxon>
    </lineage>
</organism>
<proteinExistence type="predicted"/>
<dbReference type="GO" id="GO:0005525">
    <property type="term" value="F:GTP binding"/>
    <property type="evidence" value="ECO:0007669"/>
    <property type="project" value="InterPro"/>
</dbReference>
<feature type="non-terminal residue" evidence="4">
    <location>
        <position position="442"/>
    </location>
</feature>
<dbReference type="AlphaFoldDB" id="A0A292PSY1"/>
<evidence type="ECO:0000313" key="4">
    <source>
        <dbReference type="EMBL" id="CUS09748.1"/>
    </source>
</evidence>
<evidence type="ECO:0000259" key="3">
    <source>
        <dbReference type="Pfam" id="PF01926"/>
    </source>
</evidence>
<feature type="region of interest" description="Disordered" evidence="2">
    <location>
        <begin position="1"/>
        <end position="42"/>
    </location>
</feature>
<name>A0A292PSY1_9PEZI</name>
<dbReference type="InterPro" id="IPR006073">
    <property type="entry name" value="GTP-bd"/>
</dbReference>
<feature type="coiled-coil region" evidence="1">
    <location>
        <begin position="317"/>
        <end position="377"/>
    </location>
</feature>
<dbReference type="Gene3D" id="3.40.50.300">
    <property type="entry name" value="P-loop containing nucleotide triphosphate hydrolases"/>
    <property type="match status" value="1"/>
</dbReference>
<evidence type="ECO:0000313" key="5">
    <source>
        <dbReference type="Proteomes" id="UP001412239"/>
    </source>
</evidence>
<dbReference type="Pfam" id="PF01926">
    <property type="entry name" value="MMR_HSR1"/>
    <property type="match status" value="1"/>
</dbReference>
<dbReference type="InterPro" id="IPR027417">
    <property type="entry name" value="P-loop_NTPase"/>
</dbReference>
<evidence type="ECO:0000256" key="1">
    <source>
        <dbReference type="SAM" id="Coils"/>
    </source>
</evidence>
<dbReference type="Proteomes" id="UP001412239">
    <property type="component" value="Unassembled WGS sequence"/>
</dbReference>
<feature type="domain" description="G" evidence="3">
    <location>
        <begin position="110"/>
        <end position="180"/>
    </location>
</feature>
<dbReference type="EMBL" id="LN891071">
    <property type="protein sequence ID" value="CUS09748.1"/>
    <property type="molecule type" value="Genomic_DNA"/>
</dbReference>
<gene>
    <name evidence="4" type="ORF">GSTUAT00006178001</name>
</gene>
<evidence type="ECO:0000256" key="2">
    <source>
        <dbReference type="SAM" id="MobiDB-lite"/>
    </source>
</evidence>
<sequence>PETTGSLPGPSYPYEGYQYGTQAPETTGSLPGPGYPYEGYQYGTQAPETISSLPGPGYPYEGYQYGTQARHCTVIPPGSGAGYPPYPPPQLGQQVRPVPPEVSPGAEIIIALMGVTGAGKSYFIREVSGNSQIEVSSDLYSCTRKVQSYSFEYKGAKITLVDTPGFNDTDRSDTEVLQEFADWATYTYKQGRLLSGIIYLHPITHTRMEGSALRNLRMFWSLCGQEFLSNVLLTTTQWSNVDLGEGRLRENSLRNWDFWGGLIDKGATLQRFDGTRESGLELIRRLMPKEPKPLDIQSQIVEQNRTLLETDAGQCINEELIAQEKRHKEEIESLERERRGAINESDNEIREILATEQARFRKNLEKVSAEKKLLAEEKRRRKGEKGDRTVISDATRGIAITTHVTGVSTDCNTRGRLIPDIGSQGESRSNTSRVTIHYKLNS</sequence>
<feature type="compositionally biased region" description="Polar residues" evidence="2">
    <location>
        <begin position="19"/>
        <end position="29"/>
    </location>
</feature>
<keyword evidence="5" id="KW-1185">Reference proteome</keyword>
<keyword evidence="1" id="KW-0175">Coiled coil</keyword>
<reference evidence="4" key="1">
    <citation type="submission" date="2015-10" db="EMBL/GenBank/DDBJ databases">
        <authorList>
            <person name="Regsiter A."/>
            <person name="william w."/>
        </authorList>
    </citation>
    <scope>NUCLEOTIDE SEQUENCE</scope>
    <source>
        <strain evidence="4">Montdore</strain>
    </source>
</reference>
<accession>A0A292PSY1</accession>
<dbReference type="SUPFAM" id="SSF52540">
    <property type="entry name" value="P-loop containing nucleoside triphosphate hydrolases"/>
    <property type="match status" value="1"/>
</dbReference>